<dbReference type="Gene3D" id="2.60.470.10">
    <property type="entry name" value="Acid-sensing ion channels like domains"/>
    <property type="match status" value="1"/>
</dbReference>
<keyword evidence="4 12" id="KW-0894">Sodium channel</keyword>
<comment type="similarity">
    <text evidence="2 12">Belongs to the amiloride-sensitive sodium channel (TC 1.A.6) family.</text>
</comment>
<keyword evidence="15" id="KW-1185">Reference proteome</keyword>
<dbReference type="PANTHER" id="PTHR11690">
    <property type="entry name" value="AMILORIDE-SENSITIVE SODIUM CHANNEL-RELATED"/>
    <property type="match status" value="1"/>
</dbReference>
<dbReference type="InterPro" id="IPR001873">
    <property type="entry name" value="ENaC"/>
</dbReference>
<dbReference type="Pfam" id="PF00858">
    <property type="entry name" value="ASC"/>
    <property type="match status" value="1"/>
</dbReference>
<evidence type="ECO:0000256" key="12">
    <source>
        <dbReference type="RuleBase" id="RU000679"/>
    </source>
</evidence>
<evidence type="ECO:0000313" key="15">
    <source>
        <dbReference type="Proteomes" id="UP001107558"/>
    </source>
</evidence>
<dbReference type="AlphaFoldDB" id="A0A9J6CK01"/>
<evidence type="ECO:0000256" key="13">
    <source>
        <dbReference type="SAM" id="Phobius"/>
    </source>
</evidence>
<accession>A0A9J6CK01</accession>
<organism evidence="14 15">
    <name type="scientific">Polypedilum vanderplanki</name>
    <name type="common">Sleeping chironomid midge</name>
    <dbReference type="NCBI Taxonomy" id="319348"/>
    <lineage>
        <taxon>Eukaryota</taxon>
        <taxon>Metazoa</taxon>
        <taxon>Ecdysozoa</taxon>
        <taxon>Arthropoda</taxon>
        <taxon>Hexapoda</taxon>
        <taxon>Insecta</taxon>
        <taxon>Pterygota</taxon>
        <taxon>Neoptera</taxon>
        <taxon>Endopterygota</taxon>
        <taxon>Diptera</taxon>
        <taxon>Nematocera</taxon>
        <taxon>Chironomoidea</taxon>
        <taxon>Chironomidae</taxon>
        <taxon>Chironominae</taxon>
        <taxon>Polypedilum</taxon>
        <taxon>Polypedilum</taxon>
    </lineage>
</organism>
<comment type="subcellular location">
    <subcellularLocation>
        <location evidence="1">Membrane</location>
        <topology evidence="1">Multi-pass membrane protein</topology>
    </subcellularLocation>
</comment>
<proteinExistence type="inferred from homology"/>
<keyword evidence="8 12" id="KW-0406">Ion transport</keyword>
<keyword evidence="6 13" id="KW-1133">Transmembrane helix</keyword>
<evidence type="ECO:0000256" key="6">
    <source>
        <dbReference type="ARBA" id="ARBA00022989"/>
    </source>
</evidence>
<dbReference type="EMBL" id="JADBJN010000001">
    <property type="protein sequence ID" value="KAG5682554.1"/>
    <property type="molecule type" value="Genomic_DNA"/>
</dbReference>
<dbReference type="PANTHER" id="PTHR11690:SF247">
    <property type="entry name" value="PICKPOCKET 23, ISOFORM C"/>
    <property type="match status" value="1"/>
</dbReference>
<evidence type="ECO:0000256" key="9">
    <source>
        <dbReference type="ARBA" id="ARBA00023136"/>
    </source>
</evidence>
<gene>
    <name evidence="14" type="ORF">PVAND_011899</name>
</gene>
<sequence length="470" mass="54458">MEVSVESYKQEKVKNHEISSEDVKLMYEPPRLFRHSLIYRTLRFIYPSNKPKNISHRSFKENLWWFFVMLIGFSLAFSIIDKAWQRFQLNPTFTSVILNDDGMRISYPTVDVCPNISIDSNLVKQILGHKTFNDTTSEIASVIPNFEHLKIGDLKVLGNALKTDDLRILTFKLAVKCNDYIENCKFKEKDIDCCTKFLPILTEHGFCYSFNSKVYGTSLNELSNPEIMTMIEFENHQLTFDLTRASKLFVHSRDEFLNHQTHFVTTIQENKSIGVLFSMRQTHTDENARDLRLYQRKCLFANEKPSKLYSNKRYSNAGCLRDCRIENVQKTCGCLSPFFRPSNLENITYCGIDDLMCLQSEKLIAKNQNCSECLLPCDFDVINIERVSEYLKEDSNVSSVNVDLILWPYIAFHREVRFGFIDFLVAFGSIFALFLGLSFLSVVEILICGLKFLIKKPENTIKEKGTKIVS</sequence>
<reference evidence="14" key="1">
    <citation type="submission" date="2021-03" db="EMBL/GenBank/DDBJ databases">
        <title>Chromosome level genome of the anhydrobiotic midge Polypedilum vanderplanki.</title>
        <authorList>
            <person name="Yoshida Y."/>
            <person name="Kikawada T."/>
            <person name="Gusev O."/>
        </authorList>
    </citation>
    <scope>NUCLEOTIDE SEQUENCE</scope>
    <source>
        <strain evidence="14">NIAS01</strain>
        <tissue evidence="14">Whole body or cell culture</tissue>
    </source>
</reference>
<keyword evidence="3 12" id="KW-0813">Transport</keyword>
<dbReference type="OrthoDB" id="6436100at2759"/>
<protein>
    <submittedName>
        <fullName evidence="14">Uncharacterized protein</fullName>
    </submittedName>
</protein>
<evidence type="ECO:0000256" key="5">
    <source>
        <dbReference type="ARBA" id="ARBA00022692"/>
    </source>
</evidence>
<dbReference type="GO" id="GO:0005886">
    <property type="term" value="C:plasma membrane"/>
    <property type="evidence" value="ECO:0007669"/>
    <property type="project" value="TreeGrafter"/>
</dbReference>
<feature type="transmembrane region" description="Helical" evidence="13">
    <location>
        <begin position="423"/>
        <end position="454"/>
    </location>
</feature>
<evidence type="ECO:0000313" key="14">
    <source>
        <dbReference type="EMBL" id="KAG5682554.1"/>
    </source>
</evidence>
<comment type="caution">
    <text evidence="14">The sequence shown here is derived from an EMBL/GenBank/DDBJ whole genome shotgun (WGS) entry which is preliminary data.</text>
</comment>
<keyword evidence="10 12" id="KW-0739">Sodium transport</keyword>
<keyword evidence="5 12" id="KW-0812">Transmembrane</keyword>
<keyword evidence="9 13" id="KW-0472">Membrane</keyword>
<evidence type="ECO:0000256" key="8">
    <source>
        <dbReference type="ARBA" id="ARBA00023065"/>
    </source>
</evidence>
<dbReference type="GO" id="GO:0015280">
    <property type="term" value="F:ligand-gated sodium channel activity"/>
    <property type="evidence" value="ECO:0007669"/>
    <property type="project" value="TreeGrafter"/>
</dbReference>
<evidence type="ECO:0000256" key="11">
    <source>
        <dbReference type="ARBA" id="ARBA00023303"/>
    </source>
</evidence>
<evidence type="ECO:0000256" key="2">
    <source>
        <dbReference type="ARBA" id="ARBA00007193"/>
    </source>
</evidence>
<keyword evidence="11 12" id="KW-0407">Ion channel</keyword>
<keyword evidence="7" id="KW-0915">Sodium</keyword>
<name>A0A9J6CK01_POLVA</name>
<evidence type="ECO:0000256" key="3">
    <source>
        <dbReference type="ARBA" id="ARBA00022448"/>
    </source>
</evidence>
<evidence type="ECO:0000256" key="7">
    <source>
        <dbReference type="ARBA" id="ARBA00023053"/>
    </source>
</evidence>
<evidence type="ECO:0000256" key="10">
    <source>
        <dbReference type="ARBA" id="ARBA00023201"/>
    </source>
</evidence>
<feature type="transmembrane region" description="Helical" evidence="13">
    <location>
        <begin position="62"/>
        <end position="80"/>
    </location>
</feature>
<evidence type="ECO:0000256" key="4">
    <source>
        <dbReference type="ARBA" id="ARBA00022461"/>
    </source>
</evidence>
<evidence type="ECO:0000256" key="1">
    <source>
        <dbReference type="ARBA" id="ARBA00004141"/>
    </source>
</evidence>
<dbReference type="Proteomes" id="UP001107558">
    <property type="component" value="Chromosome 1"/>
</dbReference>